<dbReference type="PANTHER" id="PTHR30086:SF20">
    <property type="entry name" value="ARGININE EXPORTER PROTEIN ARGO-RELATED"/>
    <property type="match status" value="1"/>
</dbReference>
<dbReference type="GO" id="GO:0015171">
    <property type="term" value="F:amino acid transmembrane transporter activity"/>
    <property type="evidence" value="ECO:0007669"/>
    <property type="project" value="TreeGrafter"/>
</dbReference>
<dbReference type="PANTHER" id="PTHR30086">
    <property type="entry name" value="ARGININE EXPORTER PROTEIN ARGO"/>
    <property type="match status" value="1"/>
</dbReference>
<keyword evidence="4 6" id="KW-1133">Transmembrane helix</keyword>
<evidence type="ECO:0000256" key="4">
    <source>
        <dbReference type="ARBA" id="ARBA00022989"/>
    </source>
</evidence>
<proteinExistence type="predicted"/>
<dbReference type="RefSeq" id="WP_102073211.1">
    <property type="nucleotide sequence ID" value="NZ_PDNW01000004.1"/>
</dbReference>
<dbReference type="OrthoDB" id="5638726at2"/>
<evidence type="ECO:0000256" key="2">
    <source>
        <dbReference type="ARBA" id="ARBA00022475"/>
    </source>
</evidence>
<keyword evidence="3 6" id="KW-0812">Transmembrane</keyword>
<feature type="transmembrane region" description="Helical" evidence="6">
    <location>
        <begin position="80"/>
        <end position="98"/>
    </location>
</feature>
<feature type="transmembrane region" description="Helical" evidence="6">
    <location>
        <begin position="12"/>
        <end position="36"/>
    </location>
</feature>
<dbReference type="InterPro" id="IPR001123">
    <property type="entry name" value="LeuE-type"/>
</dbReference>
<evidence type="ECO:0000256" key="3">
    <source>
        <dbReference type="ARBA" id="ARBA00022692"/>
    </source>
</evidence>
<feature type="transmembrane region" description="Helical" evidence="6">
    <location>
        <begin position="48"/>
        <end position="68"/>
    </location>
</feature>
<dbReference type="AlphaFoldDB" id="A0A2N4U6L1"/>
<evidence type="ECO:0000313" key="8">
    <source>
        <dbReference type="Proteomes" id="UP000234190"/>
    </source>
</evidence>
<reference evidence="7 8" key="1">
    <citation type="submission" date="2017-10" db="EMBL/GenBank/DDBJ databases">
        <title>Two draft genome sequences of Pusillimonas sp. strains isolated from a nitrate- and radionuclide-contaminated groundwater in Russia.</title>
        <authorList>
            <person name="Grouzdev D.S."/>
            <person name="Tourova T.P."/>
            <person name="Goeva M.A."/>
            <person name="Babich T.L."/>
            <person name="Sokolova D.S."/>
            <person name="Abdullin R."/>
            <person name="Poltaraus A.B."/>
            <person name="Toshchakov S.V."/>
            <person name="Nazina T.N."/>
        </authorList>
    </citation>
    <scope>NUCLEOTIDE SEQUENCE [LARGE SCALE GENOMIC DNA]</scope>
    <source>
        <strain evidence="7 8">JR1/69-3-13</strain>
    </source>
</reference>
<feature type="transmembrane region" description="Helical" evidence="6">
    <location>
        <begin position="156"/>
        <end position="177"/>
    </location>
</feature>
<keyword evidence="2" id="KW-1003">Cell membrane</keyword>
<keyword evidence="5 6" id="KW-0472">Membrane</keyword>
<evidence type="ECO:0000256" key="6">
    <source>
        <dbReference type="SAM" id="Phobius"/>
    </source>
</evidence>
<sequence length="212" mass="22391">MFSLALQPSFYSAWASGIATGLGLFAVVGAQSAFILRQGLMRAHLTSILVVCALIDAVFIFASVWGLQAVATSMPWLTDGILWFGVAFLLWYALQSAHRALTSQSGLAAARHAVPSRRAAVLAATGFTLLNPHFWLDMVVVGSLAHSFADARMGFAAGALTASMTWLVLLGAGARLFAPLFARQKAWRVLDGIIAVVMAGLAFGLAHKGMGI</sequence>
<organism evidence="7 8">
    <name type="scientific">Pollutimonas subterranea</name>
    <dbReference type="NCBI Taxonomy" id="2045210"/>
    <lineage>
        <taxon>Bacteria</taxon>
        <taxon>Pseudomonadati</taxon>
        <taxon>Pseudomonadota</taxon>
        <taxon>Betaproteobacteria</taxon>
        <taxon>Burkholderiales</taxon>
        <taxon>Alcaligenaceae</taxon>
        <taxon>Pollutimonas</taxon>
    </lineage>
</organism>
<protein>
    <submittedName>
        <fullName evidence="7">Lysine transporter LysE</fullName>
    </submittedName>
</protein>
<dbReference type="Pfam" id="PF01810">
    <property type="entry name" value="LysE"/>
    <property type="match status" value="1"/>
</dbReference>
<dbReference type="GO" id="GO:0005886">
    <property type="term" value="C:plasma membrane"/>
    <property type="evidence" value="ECO:0007669"/>
    <property type="project" value="UniProtKB-SubCell"/>
</dbReference>
<gene>
    <name evidence="7" type="ORF">CR159_06575</name>
</gene>
<evidence type="ECO:0000256" key="5">
    <source>
        <dbReference type="ARBA" id="ARBA00023136"/>
    </source>
</evidence>
<dbReference type="Proteomes" id="UP000234190">
    <property type="component" value="Unassembled WGS sequence"/>
</dbReference>
<keyword evidence="8" id="KW-1185">Reference proteome</keyword>
<feature type="transmembrane region" description="Helical" evidence="6">
    <location>
        <begin position="119"/>
        <end position="136"/>
    </location>
</feature>
<comment type="subcellular location">
    <subcellularLocation>
        <location evidence="1">Cell membrane</location>
        <topology evidence="1">Multi-pass membrane protein</topology>
    </subcellularLocation>
</comment>
<evidence type="ECO:0000256" key="1">
    <source>
        <dbReference type="ARBA" id="ARBA00004651"/>
    </source>
</evidence>
<evidence type="ECO:0000313" key="7">
    <source>
        <dbReference type="EMBL" id="PLC50665.1"/>
    </source>
</evidence>
<name>A0A2N4U6L1_9BURK</name>
<comment type="caution">
    <text evidence="7">The sequence shown here is derived from an EMBL/GenBank/DDBJ whole genome shotgun (WGS) entry which is preliminary data.</text>
</comment>
<dbReference type="EMBL" id="PDNW01000004">
    <property type="protein sequence ID" value="PLC50665.1"/>
    <property type="molecule type" value="Genomic_DNA"/>
</dbReference>
<feature type="transmembrane region" description="Helical" evidence="6">
    <location>
        <begin position="189"/>
        <end position="206"/>
    </location>
</feature>
<accession>A0A2N4U6L1</accession>